<dbReference type="InterPro" id="IPR016181">
    <property type="entry name" value="Acyl_CoA_acyltransferase"/>
</dbReference>
<dbReference type="SUPFAM" id="SSF55729">
    <property type="entry name" value="Acyl-CoA N-acyltransferases (Nat)"/>
    <property type="match status" value="1"/>
</dbReference>
<gene>
    <name evidence="2" type="ORF">L3X37_09680</name>
</gene>
<feature type="domain" description="BioF2-like acetyltransferase" evidence="1">
    <location>
        <begin position="108"/>
        <end position="254"/>
    </location>
</feature>
<reference evidence="2" key="1">
    <citation type="submission" date="2022-01" db="EMBL/GenBank/DDBJ databases">
        <title>Draft genome sequence of Sabulilitoribacter arenilitoris KCTC 52401.</title>
        <authorList>
            <person name="Oh J.-S."/>
        </authorList>
    </citation>
    <scope>NUCLEOTIDE SEQUENCE</scope>
    <source>
        <strain evidence="2">HMF6543</strain>
    </source>
</reference>
<comment type="caution">
    <text evidence="2">The sequence shown here is derived from an EMBL/GenBank/DDBJ whole genome shotgun (WGS) entry which is preliminary data.</text>
</comment>
<evidence type="ECO:0000313" key="3">
    <source>
        <dbReference type="Proteomes" id="UP001199795"/>
    </source>
</evidence>
<dbReference type="InterPro" id="IPR038740">
    <property type="entry name" value="BioF2-like_GNAT_dom"/>
</dbReference>
<name>A0AAE3ER22_9FLAO</name>
<proteinExistence type="predicted"/>
<dbReference type="AlphaFoldDB" id="A0AAE3ER22"/>
<organism evidence="2 3">
    <name type="scientific">Wocania arenilitoris</name>
    <dbReference type="NCBI Taxonomy" id="2044858"/>
    <lineage>
        <taxon>Bacteria</taxon>
        <taxon>Pseudomonadati</taxon>
        <taxon>Bacteroidota</taxon>
        <taxon>Flavobacteriia</taxon>
        <taxon>Flavobacteriales</taxon>
        <taxon>Flavobacteriaceae</taxon>
        <taxon>Wocania</taxon>
    </lineage>
</organism>
<dbReference type="Pfam" id="PF13480">
    <property type="entry name" value="Acetyltransf_6"/>
    <property type="match status" value="1"/>
</dbReference>
<protein>
    <submittedName>
        <fullName evidence="2">GNAT family N-acetyltransferase</fullName>
    </submittedName>
</protein>
<dbReference type="Gene3D" id="3.40.630.30">
    <property type="match status" value="1"/>
</dbReference>
<dbReference type="Proteomes" id="UP001199795">
    <property type="component" value="Unassembled WGS sequence"/>
</dbReference>
<keyword evidence="3" id="KW-1185">Reference proteome</keyword>
<dbReference type="RefSeq" id="WP_237239974.1">
    <property type="nucleotide sequence ID" value="NZ_JAKKDU010000010.1"/>
</dbReference>
<evidence type="ECO:0000259" key="1">
    <source>
        <dbReference type="Pfam" id="PF13480"/>
    </source>
</evidence>
<accession>A0AAE3ER22</accession>
<sequence>MKENKKHIINSLFLDLFFKNKCFPPFYKKITNSFLNSIVYESDAKTTSKFSNLTYAISDIPSYFIAEFNKSYKHLKLLKTPLYLGFLINLSVFKNLEDYLNNHLGRPRKSQLKRYRKRLDKCISPQYKIFYGDISKEEYNFTFKKLIELTQRRFTQKEELNFELPYLELYQEIMYPMILDKKASIFIIYHDKKPINITLNFIEDATIFHWNSCYDIDYQMFNLGHINMVNHLEWAFNNGFKLFDMGRGDFLHKRKYVNESYMYYEHIVYNSKSIIAYISAKSKLLKLKLRFALIKLLKKTNLHLLYGRYAKYKYKFAKSRNNKNNEVKISTDTISEIPKLETLTLIDLTIGKYDFLIKPLNYFLHKSQDNVSQVKVYMDKKNSQVFYFEGTKKQQKLSIENQKGLL</sequence>
<evidence type="ECO:0000313" key="2">
    <source>
        <dbReference type="EMBL" id="MCF7568634.1"/>
    </source>
</evidence>
<dbReference type="EMBL" id="JAKKDU010000010">
    <property type="protein sequence ID" value="MCF7568634.1"/>
    <property type="molecule type" value="Genomic_DNA"/>
</dbReference>